<dbReference type="Gene3D" id="2.130.10.10">
    <property type="entry name" value="YVTN repeat-like/Quinoprotein amine dehydrogenase"/>
    <property type="match status" value="1"/>
</dbReference>
<evidence type="ECO:0000256" key="1">
    <source>
        <dbReference type="PROSITE-ProRule" id="PRU00221"/>
    </source>
</evidence>
<dbReference type="InterPro" id="IPR001680">
    <property type="entry name" value="WD40_rpt"/>
</dbReference>
<dbReference type="InterPro" id="IPR036322">
    <property type="entry name" value="WD40_repeat_dom_sf"/>
</dbReference>
<dbReference type="SMART" id="SM00320">
    <property type="entry name" value="WD40"/>
    <property type="match status" value="4"/>
</dbReference>
<evidence type="ECO:0000313" key="3">
    <source>
        <dbReference type="Proteomes" id="UP000092154"/>
    </source>
</evidence>
<name>A0A1B7MKG7_9AGAM</name>
<dbReference type="PROSITE" id="PS50294">
    <property type="entry name" value="WD_REPEATS_REGION"/>
    <property type="match status" value="2"/>
</dbReference>
<dbReference type="InterPro" id="IPR015943">
    <property type="entry name" value="WD40/YVTN_repeat-like_dom_sf"/>
</dbReference>
<dbReference type="AlphaFoldDB" id="A0A1B7MKG7"/>
<sequence length="156" mass="17461">VAAVAVFPDGRRMAANSLDGMVRLWDEWRYVKGKGCDWVVGGHVPMRDMALTRDGEIVACSDESGYTTVREWDSSTWKQVGDIWKGLNGDPWRLAVNCNGAVVASLSTNNHIRLWRLSDRQTIAIFRHHGSPCCVTFSMDGKHILVAGKDKKISEW</sequence>
<evidence type="ECO:0000313" key="2">
    <source>
        <dbReference type="EMBL" id="OAX33103.1"/>
    </source>
</evidence>
<organism evidence="2 3">
    <name type="scientific">Rhizopogon vinicolor AM-OR11-026</name>
    <dbReference type="NCBI Taxonomy" id="1314800"/>
    <lineage>
        <taxon>Eukaryota</taxon>
        <taxon>Fungi</taxon>
        <taxon>Dikarya</taxon>
        <taxon>Basidiomycota</taxon>
        <taxon>Agaricomycotina</taxon>
        <taxon>Agaricomycetes</taxon>
        <taxon>Agaricomycetidae</taxon>
        <taxon>Boletales</taxon>
        <taxon>Suillineae</taxon>
        <taxon>Rhizopogonaceae</taxon>
        <taxon>Rhizopogon</taxon>
    </lineage>
</organism>
<feature type="non-terminal residue" evidence="2">
    <location>
        <position position="156"/>
    </location>
</feature>
<dbReference type="PANTHER" id="PTHR19879">
    <property type="entry name" value="TRANSCRIPTION INITIATION FACTOR TFIID"/>
    <property type="match status" value="1"/>
</dbReference>
<dbReference type="InParanoid" id="A0A1B7MKG7"/>
<dbReference type="PROSITE" id="PS50082">
    <property type="entry name" value="WD_REPEATS_2"/>
    <property type="match status" value="2"/>
</dbReference>
<feature type="repeat" description="WD" evidence="1">
    <location>
        <begin position="125"/>
        <end position="156"/>
    </location>
</feature>
<feature type="non-terminal residue" evidence="2">
    <location>
        <position position="1"/>
    </location>
</feature>
<dbReference type="OrthoDB" id="2690379at2759"/>
<accession>A0A1B7MKG7</accession>
<reference evidence="2 3" key="1">
    <citation type="submission" date="2016-06" db="EMBL/GenBank/DDBJ databases">
        <title>Comparative genomics of the ectomycorrhizal sister species Rhizopogon vinicolor and Rhizopogon vesiculosus (Basidiomycota: Boletales) reveals a divergence of the mating type B locus.</title>
        <authorList>
            <consortium name="DOE Joint Genome Institute"/>
            <person name="Mujic A.B."/>
            <person name="Kuo A."/>
            <person name="Tritt A."/>
            <person name="Lipzen A."/>
            <person name="Chen C."/>
            <person name="Johnson J."/>
            <person name="Sharma A."/>
            <person name="Barry K."/>
            <person name="Grigoriev I.V."/>
            <person name="Spatafora J.W."/>
        </authorList>
    </citation>
    <scope>NUCLEOTIDE SEQUENCE [LARGE SCALE GENOMIC DNA]</scope>
    <source>
        <strain evidence="2 3">AM-OR11-026</strain>
    </source>
</reference>
<dbReference type="STRING" id="1314800.A0A1B7MKG7"/>
<dbReference type="SUPFAM" id="SSF50978">
    <property type="entry name" value="WD40 repeat-like"/>
    <property type="match status" value="1"/>
</dbReference>
<keyword evidence="3" id="KW-1185">Reference proteome</keyword>
<dbReference type="PANTHER" id="PTHR19879:SF9">
    <property type="entry name" value="TRANSCRIPTION INITIATION FACTOR TFIID SUBUNIT 5"/>
    <property type="match status" value="1"/>
</dbReference>
<dbReference type="Pfam" id="PF00400">
    <property type="entry name" value="WD40"/>
    <property type="match status" value="2"/>
</dbReference>
<feature type="repeat" description="WD" evidence="1">
    <location>
        <begin position="1"/>
        <end position="26"/>
    </location>
</feature>
<dbReference type="Proteomes" id="UP000092154">
    <property type="component" value="Unassembled WGS sequence"/>
</dbReference>
<protein>
    <submittedName>
        <fullName evidence="2">WD40 repeat-like protein</fullName>
    </submittedName>
</protein>
<proteinExistence type="predicted"/>
<gene>
    <name evidence="2" type="ORF">K503DRAFT_659821</name>
</gene>
<dbReference type="EMBL" id="KV448838">
    <property type="protein sequence ID" value="OAX33103.1"/>
    <property type="molecule type" value="Genomic_DNA"/>
</dbReference>
<keyword evidence="1" id="KW-0853">WD repeat</keyword>